<dbReference type="CDD" id="cd05006">
    <property type="entry name" value="SIS_GmhA"/>
    <property type="match status" value="1"/>
</dbReference>
<evidence type="ECO:0000313" key="2">
    <source>
        <dbReference type="EMBL" id="BAM05194.1"/>
    </source>
</evidence>
<dbReference type="HOGENOM" id="CLU_1141759_0_0_0"/>
<dbReference type="RefSeq" id="WP_014438399.1">
    <property type="nucleotide sequence ID" value="NC_017080.1"/>
</dbReference>
<sequence length="243" mass="25231">MKPHAGSTSDFIRGLGSVLLGTIGSRRGEGAEAALLGVDDAVAAAYEILGRAKGERRTVFALGNGGSQVVAQHVEMDLANRARMRARSFSSTPVVTALCNDHCHEEAYERLLGTQADRGDVLLAISSSGVSRNILAAARSGRRMGMRVITFSGFDADNPLRTAGDLNLWVDSHEYGLVELAHETLVHRLSDLCVAAEEAEQAAGAAAEANARVAEAHAAGSHAAGTQAILGAGARLNGHAARG</sequence>
<dbReference type="OrthoDB" id="9781311at2"/>
<dbReference type="Pfam" id="PF13580">
    <property type="entry name" value="SIS_2"/>
    <property type="match status" value="1"/>
</dbReference>
<accession>I0IIV6</accession>
<dbReference type="InterPro" id="IPR046348">
    <property type="entry name" value="SIS_dom_sf"/>
</dbReference>
<dbReference type="PROSITE" id="PS51464">
    <property type="entry name" value="SIS"/>
    <property type="match status" value="1"/>
</dbReference>
<reference evidence="2 3" key="1">
    <citation type="submission" date="2012-02" db="EMBL/GenBank/DDBJ databases">
        <title>Complete genome sequence of Phycisphaera mikurensis NBRC 102666.</title>
        <authorList>
            <person name="Ankai A."/>
            <person name="Hosoyama A."/>
            <person name="Terui Y."/>
            <person name="Sekine M."/>
            <person name="Fukai R."/>
            <person name="Kato Y."/>
            <person name="Nakamura S."/>
            <person name="Yamada-Narita S."/>
            <person name="Kawakoshi A."/>
            <person name="Fukunaga Y."/>
            <person name="Yamazaki S."/>
            <person name="Fujita N."/>
        </authorList>
    </citation>
    <scope>NUCLEOTIDE SEQUENCE [LARGE SCALE GENOMIC DNA]</scope>
    <source>
        <strain evidence="3">NBRC 102666 / KCTC 22515 / FYK2301M01</strain>
    </source>
</reference>
<dbReference type="GO" id="GO:0016853">
    <property type="term" value="F:isomerase activity"/>
    <property type="evidence" value="ECO:0007669"/>
    <property type="project" value="UniProtKB-KW"/>
</dbReference>
<protein>
    <submittedName>
        <fullName evidence="2">Putative sugar isomerase</fullName>
        <ecNumber evidence="2">5.3.1.-</ecNumber>
    </submittedName>
</protein>
<dbReference type="GO" id="GO:1901135">
    <property type="term" value="P:carbohydrate derivative metabolic process"/>
    <property type="evidence" value="ECO:0007669"/>
    <property type="project" value="InterPro"/>
</dbReference>
<dbReference type="InterPro" id="IPR050099">
    <property type="entry name" value="SIS_GmhA/DiaA_subfam"/>
</dbReference>
<feature type="domain" description="SIS" evidence="1">
    <location>
        <begin position="45"/>
        <end position="200"/>
    </location>
</feature>
<dbReference type="STRING" id="1142394.PSMK_30350"/>
<dbReference type="eggNOG" id="COG0279">
    <property type="taxonomic scope" value="Bacteria"/>
</dbReference>
<dbReference type="PANTHER" id="PTHR30390:SF7">
    <property type="entry name" value="PHOSPHOHEPTOSE ISOMERASE"/>
    <property type="match status" value="1"/>
</dbReference>
<dbReference type="InterPro" id="IPR035461">
    <property type="entry name" value="GmhA/DiaA"/>
</dbReference>
<dbReference type="SUPFAM" id="SSF53697">
    <property type="entry name" value="SIS domain"/>
    <property type="match status" value="1"/>
</dbReference>
<dbReference type="EMBL" id="AP012338">
    <property type="protein sequence ID" value="BAM05194.1"/>
    <property type="molecule type" value="Genomic_DNA"/>
</dbReference>
<dbReference type="Proteomes" id="UP000007881">
    <property type="component" value="Chromosome"/>
</dbReference>
<dbReference type="AlphaFoldDB" id="I0IIV6"/>
<keyword evidence="3" id="KW-1185">Reference proteome</keyword>
<dbReference type="KEGG" id="phm:PSMK_30350"/>
<gene>
    <name evidence="2" type="ordered locus">PSMK_30350</name>
</gene>
<proteinExistence type="predicted"/>
<evidence type="ECO:0000259" key="1">
    <source>
        <dbReference type="PROSITE" id="PS51464"/>
    </source>
</evidence>
<dbReference type="InterPro" id="IPR001347">
    <property type="entry name" value="SIS_dom"/>
</dbReference>
<dbReference type="EC" id="5.3.1.-" evidence="2"/>
<dbReference type="Gene3D" id="3.40.50.10490">
    <property type="entry name" value="Glucose-6-phosphate isomerase like protein, domain 1"/>
    <property type="match status" value="1"/>
</dbReference>
<organism evidence="2 3">
    <name type="scientific">Phycisphaera mikurensis (strain NBRC 102666 / KCTC 22515 / FYK2301M01)</name>
    <dbReference type="NCBI Taxonomy" id="1142394"/>
    <lineage>
        <taxon>Bacteria</taxon>
        <taxon>Pseudomonadati</taxon>
        <taxon>Planctomycetota</taxon>
        <taxon>Phycisphaerae</taxon>
        <taxon>Phycisphaerales</taxon>
        <taxon>Phycisphaeraceae</taxon>
        <taxon>Phycisphaera</taxon>
    </lineage>
</organism>
<keyword evidence="2" id="KW-0413">Isomerase</keyword>
<dbReference type="GO" id="GO:0097367">
    <property type="term" value="F:carbohydrate derivative binding"/>
    <property type="evidence" value="ECO:0007669"/>
    <property type="project" value="InterPro"/>
</dbReference>
<name>I0IIV6_PHYMF</name>
<evidence type="ECO:0000313" key="3">
    <source>
        <dbReference type="Proteomes" id="UP000007881"/>
    </source>
</evidence>
<dbReference type="PANTHER" id="PTHR30390">
    <property type="entry name" value="SEDOHEPTULOSE 7-PHOSPHATE ISOMERASE / DNAA INITIATOR-ASSOCIATING FACTOR FOR REPLICATION INITIATION"/>
    <property type="match status" value="1"/>
</dbReference>